<dbReference type="EMBL" id="CP014503">
    <property type="protein sequence ID" value="ANB14620.1"/>
    <property type="molecule type" value="Genomic_DNA"/>
</dbReference>
<evidence type="ECO:0000256" key="7">
    <source>
        <dbReference type="SAM" id="MobiDB-lite"/>
    </source>
</evidence>
<organism evidence="8 9">
    <name type="scientific">Sugiyamaella lignohabitans</name>
    <dbReference type="NCBI Taxonomy" id="796027"/>
    <lineage>
        <taxon>Eukaryota</taxon>
        <taxon>Fungi</taxon>
        <taxon>Dikarya</taxon>
        <taxon>Ascomycota</taxon>
        <taxon>Saccharomycotina</taxon>
        <taxon>Dipodascomycetes</taxon>
        <taxon>Dipodascales</taxon>
        <taxon>Trichomonascaceae</taxon>
        <taxon>Sugiyamaella</taxon>
    </lineage>
</organism>
<dbReference type="GO" id="GO:0034511">
    <property type="term" value="F:U3 snoRNA binding"/>
    <property type="evidence" value="ECO:0007669"/>
    <property type="project" value="EnsemblFungi"/>
</dbReference>
<accession>A0A161HG32</accession>
<gene>
    <name evidence="8" type="primary">NOP14</name>
    <name evidence="8" type="ORF">AWJ20_2225</name>
</gene>
<feature type="compositionally biased region" description="Acidic residues" evidence="7">
    <location>
        <begin position="339"/>
        <end position="353"/>
    </location>
</feature>
<keyword evidence="3" id="KW-0690">Ribosome biogenesis</keyword>
<dbReference type="Proteomes" id="UP000189580">
    <property type="component" value="Chromosome b"/>
</dbReference>
<reference evidence="8 9" key="1">
    <citation type="submission" date="2016-02" db="EMBL/GenBank/DDBJ databases">
        <title>Complete genome sequence and transcriptome regulation of the pentose utilising yeast Sugiyamaella lignohabitans.</title>
        <authorList>
            <person name="Bellasio M."/>
            <person name="Peymann A."/>
            <person name="Valli M."/>
            <person name="Sipitzky M."/>
            <person name="Graf A."/>
            <person name="Sauer M."/>
            <person name="Marx H."/>
            <person name="Mattanovich D."/>
        </authorList>
    </citation>
    <scope>NUCLEOTIDE SEQUENCE [LARGE SCALE GENOMIC DNA]</scope>
    <source>
        <strain evidence="8 9">CBS 10342</strain>
    </source>
</reference>
<proteinExistence type="inferred from homology"/>
<evidence type="ECO:0000256" key="2">
    <source>
        <dbReference type="ARBA" id="ARBA00007466"/>
    </source>
</evidence>
<evidence type="ECO:0000256" key="3">
    <source>
        <dbReference type="ARBA" id="ARBA00022517"/>
    </source>
</evidence>
<keyword evidence="9" id="KW-1185">Reference proteome</keyword>
<dbReference type="Pfam" id="PF04147">
    <property type="entry name" value="Nop14"/>
    <property type="match status" value="1"/>
</dbReference>
<evidence type="ECO:0000256" key="1">
    <source>
        <dbReference type="ARBA" id="ARBA00004604"/>
    </source>
</evidence>
<feature type="compositionally biased region" description="Basic and acidic residues" evidence="7">
    <location>
        <begin position="33"/>
        <end position="42"/>
    </location>
</feature>
<feature type="region of interest" description="Disordered" evidence="7">
    <location>
        <begin position="792"/>
        <end position="832"/>
    </location>
</feature>
<feature type="compositionally biased region" description="Acidic residues" evidence="7">
    <location>
        <begin position="368"/>
        <end position="393"/>
    </location>
</feature>
<dbReference type="GO" id="GO:0000472">
    <property type="term" value="P:endonucleolytic cleavage to generate mature 5'-end of SSU-rRNA from (SSU-rRNA, 5.8S rRNA, LSU-rRNA)"/>
    <property type="evidence" value="ECO:0007669"/>
    <property type="project" value="EnsemblFungi"/>
</dbReference>
<evidence type="ECO:0000313" key="8">
    <source>
        <dbReference type="EMBL" id="ANB14620.1"/>
    </source>
</evidence>
<dbReference type="RefSeq" id="XP_018737097.1">
    <property type="nucleotide sequence ID" value="XM_018879155.1"/>
</dbReference>
<dbReference type="GO" id="GO:0030692">
    <property type="term" value="C:Noc4p-Nop14p complex"/>
    <property type="evidence" value="ECO:0007669"/>
    <property type="project" value="EnsemblFungi"/>
</dbReference>
<sequence length="832" mass="95203">MAGSQLKQLKASLKANGLLGQTNTGKKGKRPNSSHDRKDRDKAIQSIREAFNPFDVKVTKQKVDVIGRTIQGAQGKPGISKQVGEENRRRAYEVMAKKNKAGGIIDRRFGENDANMTPEEKMLARFTREKLTGLASRKESLFNLEDDDGEDDTLTHYGQSLSLTDDFEQDDLGVDEDDEETKEIIRKRRMMMVNGNEEEEGESSAPKSKKEVMQEIIAKSKMYKYERQQAKEEDLHIIDELDAQENLDELLEDLNAYDRKHTVPKAESAERDEEYEQRVREMAFDRRAQPTDRTKTEEELAKEKAEKTRKLEQDRLARMDGEIYNDDDDDIGHTSDSGSGEEDEGEGDEDVNDAAEFGLDVRNFSDDYVSDGDNIDGSDEGEFLDEDDEEAESELSQPSKRRKVSESKPQYTCPETIDDLESILNQQTSSSEYPKVIERILDLYHPSKAVGNKQKLGVFTTVLFEFLQKPNYTSNYPQVFTKMVEQLKTLTTSHVEVLTDFCREQILQVNEKLTATRLGDSTVAPADVLLFTLIGLVFSTSDHFHLVVTSATLVLAQHLSQSPLRSAKDLLTNIFICDTLLAYQRISQRYIPEIPLFLQRLLTLSTSSEGAKDVAETLDIFVEDSDFHFDLDIKALKGLDGTLKLLDFVEPRDNLLERIFLHSLDTISTASNLWRDKLAYIEIFGPITKLLEVHGDIHPLVASTRSKLEKLIAISTKERVPLTLQSHRPLPIQTFAPKFEENYNVDKKSYDPDRERNEGNKLRAELKKERKGALRDLRRDNAFIAREKIKTKRQTDKEYHEKLARLERTIQTEEGAEKNKYEREKQARKRKH</sequence>
<comment type="function">
    <text evidence="6">Involved in nucleolar processing of pre-18S ribosomal RNA. Has a role in the nuclear export of 40S pre-ribosomal subunit to the cytoplasm.</text>
</comment>
<dbReference type="OrthoDB" id="441771at2759"/>
<dbReference type="GeneID" id="30034113"/>
<feature type="region of interest" description="Disordered" evidence="7">
    <location>
        <begin position="257"/>
        <end position="412"/>
    </location>
</feature>
<dbReference type="GO" id="GO:0000480">
    <property type="term" value="P:endonucleolytic cleavage in 5'-ETS of tricistronic rRNA transcript (SSU-rRNA, 5.8S rRNA, LSU-rRNA)"/>
    <property type="evidence" value="ECO:0007669"/>
    <property type="project" value="EnsemblFungi"/>
</dbReference>
<dbReference type="GO" id="GO:0000447">
    <property type="term" value="P:endonucleolytic cleavage in ITS1 to separate SSU-rRNA from 5.8S rRNA and LSU-rRNA from tricistronic rRNA transcript (SSU-rRNA, 5.8S rRNA, LSU-rRNA)"/>
    <property type="evidence" value="ECO:0007669"/>
    <property type="project" value="EnsemblFungi"/>
</dbReference>
<evidence type="ECO:0000256" key="4">
    <source>
        <dbReference type="ARBA" id="ARBA00022552"/>
    </source>
</evidence>
<name>A0A161HG32_9ASCO</name>
<protein>
    <submittedName>
        <fullName evidence="8">Nop14p</fullName>
    </submittedName>
</protein>
<feature type="compositionally biased region" description="Acidic residues" evidence="7">
    <location>
        <begin position="165"/>
        <end position="181"/>
    </location>
</feature>
<feature type="region of interest" description="Disordered" evidence="7">
    <location>
        <begin position="142"/>
        <end position="211"/>
    </location>
</feature>
<keyword evidence="4" id="KW-0698">rRNA processing</keyword>
<comment type="similarity">
    <text evidence="2">Belongs to the NOP14 family.</text>
</comment>
<feature type="compositionally biased region" description="Basic and acidic residues" evidence="7">
    <location>
        <begin position="792"/>
        <end position="825"/>
    </location>
</feature>
<feature type="region of interest" description="Disordered" evidence="7">
    <location>
        <begin position="1"/>
        <end position="42"/>
    </location>
</feature>
<evidence type="ECO:0000256" key="6">
    <source>
        <dbReference type="ARBA" id="ARBA00024695"/>
    </source>
</evidence>
<evidence type="ECO:0000256" key="5">
    <source>
        <dbReference type="ARBA" id="ARBA00023242"/>
    </source>
</evidence>
<dbReference type="AlphaFoldDB" id="A0A161HG32"/>
<dbReference type="GO" id="GO:0032040">
    <property type="term" value="C:small-subunit processome"/>
    <property type="evidence" value="ECO:0007669"/>
    <property type="project" value="EnsemblFungi"/>
</dbReference>
<feature type="compositionally biased region" description="Basic and acidic residues" evidence="7">
    <location>
        <begin position="276"/>
        <end position="321"/>
    </location>
</feature>
<keyword evidence="5" id="KW-0539">Nucleus</keyword>
<comment type="subcellular location">
    <subcellularLocation>
        <location evidence="1">Nucleus</location>
        <location evidence="1">Nucleolus</location>
    </subcellularLocation>
</comment>
<evidence type="ECO:0000313" key="9">
    <source>
        <dbReference type="Proteomes" id="UP000189580"/>
    </source>
</evidence>
<dbReference type="PANTHER" id="PTHR23183">
    <property type="entry name" value="NOP14"/>
    <property type="match status" value="1"/>
</dbReference>
<dbReference type="KEGG" id="slb:AWJ20_2225"/>
<dbReference type="InterPro" id="IPR007276">
    <property type="entry name" value="Nop14"/>
</dbReference>
<dbReference type="PANTHER" id="PTHR23183:SF0">
    <property type="entry name" value="NUCLEOLAR PROTEIN 14"/>
    <property type="match status" value="1"/>
</dbReference>